<dbReference type="GO" id="GO:0006355">
    <property type="term" value="P:regulation of DNA-templated transcription"/>
    <property type="evidence" value="ECO:0007669"/>
    <property type="project" value="InterPro"/>
</dbReference>
<protein>
    <submittedName>
        <fullName evidence="6">AAA family ATPase</fullName>
    </submittedName>
    <submittedName>
        <fullName evidence="5">LuxR family transcriptional regulator</fullName>
    </submittedName>
</protein>
<dbReference type="PRINTS" id="PR00038">
    <property type="entry name" value="HTHLUXR"/>
</dbReference>
<dbReference type="GO" id="GO:0003677">
    <property type="term" value="F:DNA binding"/>
    <property type="evidence" value="ECO:0007669"/>
    <property type="project" value="InterPro"/>
</dbReference>
<dbReference type="Gene3D" id="1.25.40.10">
    <property type="entry name" value="Tetratricopeptide repeat domain"/>
    <property type="match status" value="1"/>
</dbReference>
<dbReference type="InterPro" id="IPR000792">
    <property type="entry name" value="Tscrpt_reg_LuxR_C"/>
</dbReference>
<feature type="domain" description="HTH luxR-type" evidence="4">
    <location>
        <begin position="909"/>
        <end position="974"/>
    </location>
</feature>
<gene>
    <name evidence="6" type="ORF">SU9_004715</name>
    <name evidence="5" type="ORF">SU9_29331</name>
</gene>
<dbReference type="PROSITE" id="PS00622">
    <property type="entry name" value="HTH_LUXR_1"/>
    <property type="match status" value="1"/>
</dbReference>
<dbReference type="KEGG" id="sauh:SU9_004715"/>
<evidence type="ECO:0000313" key="5">
    <source>
        <dbReference type="EMBL" id="EJJ03333.1"/>
    </source>
</evidence>
<dbReference type="EMBL" id="CP072931">
    <property type="protein sequence ID" value="QTZ90851.1"/>
    <property type="molecule type" value="Genomic_DNA"/>
</dbReference>
<dbReference type="SMART" id="SM00421">
    <property type="entry name" value="HTH_LUXR"/>
    <property type="match status" value="1"/>
</dbReference>
<dbReference type="GO" id="GO:0005737">
    <property type="term" value="C:cytoplasm"/>
    <property type="evidence" value="ECO:0007669"/>
    <property type="project" value="TreeGrafter"/>
</dbReference>
<dbReference type="Proteomes" id="UP000009036">
    <property type="component" value="Chromosome"/>
</dbReference>
<dbReference type="CDD" id="cd06170">
    <property type="entry name" value="LuxR_C_like"/>
    <property type="match status" value="1"/>
</dbReference>
<dbReference type="eggNOG" id="COG2909">
    <property type="taxonomic scope" value="Bacteria"/>
</dbReference>
<dbReference type="Pfam" id="PF00196">
    <property type="entry name" value="GerE"/>
    <property type="match status" value="1"/>
</dbReference>
<dbReference type="InterPro" id="IPR016032">
    <property type="entry name" value="Sig_transdc_resp-reg_C-effctor"/>
</dbReference>
<dbReference type="OrthoDB" id="3178131at2"/>
<dbReference type="STRING" id="1160718.SU9_29331"/>
<feature type="compositionally biased region" description="Basic and acidic residues" evidence="3">
    <location>
        <begin position="1"/>
        <end position="25"/>
    </location>
</feature>
<evidence type="ECO:0000259" key="4">
    <source>
        <dbReference type="PROSITE" id="PS50043"/>
    </source>
</evidence>
<keyword evidence="2" id="KW-0067">ATP-binding</keyword>
<dbReference type="InterPro" id="IPR041664">
    <property type="entry name" value="AAA_16"/>
</dbReference>
<keyword evidence="1" id="KW-0547">Nucleotide-binding</keyword>
<evidence type="ECO:0000313" key="6">
    <source>
        <dbReference type="EMBL" id="QTZ90851.1"/>
    </source>
</evidence>
<reference evidence="5" key="1">
    <citation type="journal article" date="2012" name="J. Bacteriol.">
        <title>Genome Sequence of Streptomyces auratus Strain AGR0001, a Phoslactomycin-Producing Actinomycete.</title>
        <authorList>
            <person name="Han X."/>
            <person name="Li M."/>
            <person name="Ding Z."/>
            <person name="Zhao J."/>
            <person name="Ji K."/>
            <person name="Wen M."/>
            <person name="Lu T."/>
        </authorList>
    </citation>
    <scope>NUCLEOTIDE SEQUENCE [LARGE SCALE GENOMIC DNA]</scope>
    <source>
        <strain evidence="5">AGR0001</strain>
    </source>
</reference>
<evidence type="ECO:0000256" key="1">
    <source>
        <dbReference type="ARBA" id="ARBA00022741"/>
    </source>
</evidence>
<proteinExistence type="predicted"/>
<evidence type="ECO:0000256" key="3">
    <source>
        <dbReference type="SAM" id="MobiDB-lite"/>
    </source>
</evidence>
<evidence type="ECO:0000256" key="2">
    <source>
        <dbReference type="ARBA" id="ARBA00022840"/>
    </source>
</evidence>
<dbReference type="EMBL" id="AJGV01000185">
    <property type="protein sequence ID" value="EJJ03333.1"/>
    <property type="molecule type" value="Genomic_DNA"/>
</dbReference>
<accession>J2JSG3</accession>
<dbReference type="Gene3D" id="1.10.10.10">
    <property type="entry name" value="Winged helix-like DNA-binding domain superfamily/Winged helix DNA-binding domain"/>
    <property type="match status" value="1"/>
</dbReference>
<dbReference type="PANTHER" id="PTHR16305:SF35">
    <property type="entry name" value="TRANSCRIPTIONAL ACTIVATOR DOMAIN"/>
    <property type="match status" value="1"/>
</dbReference>
<dbReference type="AlphaFoldDB" id="J2JSG3"/>
<evidence type="ECO:0000313" key="7">
    <source>
        <dbReference type="Proteomes" id="UP000009036"/>
    </source>
</evidence>
<feature type="region of interest" description="Disordered" evidence="3">
    <location>
        <begin position="1"/>
        <end position="26"/>
    </location>
</feature>
<sequence length="986" mass="106479">MDRRRRDTTDPALPRRAEPPQDRASEQAAWPFVGRAAELAALHAVAGEVRNGGLRVVQLDGDAGIGKTALLHHWLDGLPDFLVLRAHGHALERDFAFGTVRRLLRSLLAADPDIEHGHPWNGTADSVVRMLCLEDRPHRAPGARADGAETIRSLNHLAFHLSRRRPLVLAIDDVQSIDPPSLRWLAGLVHQADAHPVLLAVTTRTGERPAPEPLFNELAHPSICRTVSLEPLAPGSVERLVAEVFDTWPVDPSFAATCHAATDGHPLFLRALLCDARRSGVRPDSKGRESIKTFGLHTLQREIRDRLCQGSEDTAALARGLAILGDRRPPELLAAYCGKGEAVIRCAAAELHALGLLRAGEDLCFVHPVVRDTVRAQWSPQEVGEAHARAARVLHLGGRPDEEVAAHLLAAGPVQGGWAVAVLRRAAEEAVRRGAAETAVTYLRHAVHQPITPEEQAQVLLQLATAASHYDPALAVSYAAAALEGLNDASLRTKAVGVITYSSLLSRDHRGLAVGLASLTAELSTPAASAPSARERRLRKEALRWWLEFERPSLRSASEQPSVRFDEELTGSTPGERQLLGIRAFDALRAGKPAGEAIELINRAGVNLPMFSLDLFPLHYCVARSLLHLDQLDRAEQFCGHLLRETRARRLDLLSASLLVYKASILLARGDIGEAATTARAAAEGPWPNGEPPYWLSLDTIRIDALVEQGDLEMAETLAARHSGTDPADVSWEWSRFLMSLSALRTARGDLYGGLSLLRECGHHLATAGALSPAIAPWRSRAAILQLALGRRRDAHALLEEELDLARRCEIPRALGVALLAQGAMTDGPRGLALLAEAVSTLERTPARLEHARALHAYGRALMQRDDKAGARTAVRRGLEIATACGATSLAQRLQKRLHDAGGRATTRMAHPGGNLTVSEERVTALAAQGYSNKEIAQRLFVSLRTVETHLTRAYRKLHIAGRSQLVAALGNGSGSLGAQGSGGGM</sequence>
<dbReference type="SUPFAM" id="SSF46894">
    <property type="entry name" value="C-terminal effector domain of the bipartite response regulators"/>
    <property type="match status" value="1"/>
</dbReference>
<dbReference type="InterPro" id="IPR011990">
    <property type="entry name" value="TPR-like_helical_dom_sf"/>
</dbReference>
<dbReference type="PROSITE" id="PS50043">
    <property type="entry name" value="HTH_LUXR_2"/>
    <property type="match status" value="1"/>
</dbReference>
<dbReference type="SUPFAM" id="SSF48452">
    <property type="entry name" value="TPR-like"/>
    <property type="match status" value="2"/>
</dbReference>
<organism evidence="5">
    <name type="scientific">Streptomyces auratus AGR0001</name>
    <dbReference type="NCBI Taxonomy" id="1160718"/>
    <lineage>
        <taxon>Bacteria</taxon>
        <taxon>Bacillati</taxon>
        <taxon>Actinomycetota</taxon>
        <taxon>Actinomycetes</taxon>
        <taxon>Kitasatosporales</taxon>
        <taxon>Streptomycetaceae</taxon>
        <taxon>Streptomyces</taxon>
    </lineage>
</organism>
<keyword evidence="7" id="KW-1185">Reference proteome</keyword>
<dbReference type="GO" id="GO:0004016">
    <property type="term" value="F:adenylate cyclase activity"/>
    <property type="evidence" value="ECO:0007669"/>
    <property type="project" value="TreeGrafter"/>
</dbReference>
<dbReference type="HOGENOM" id="CLU_006850_1_1_11"/>
<dbReference type="RefSeq" id="WP_006607371.1">
    <property type="nucleotide sequence ID" value="NZ_CP072931.1"/>
</dbReference>
<reference evidence="6" key="2">
    <citation type="submission" date="2021-04" db="EMBL/GenBank/DDBJ databases">
        <authorList>
            <person name="Wen M.-L."/>
            <person name="Han X.-L."/>
            <person name="Xiong J."/>
        </authorList>
    </citation>
    <scope>NUCLEOTIDE SEQUENCE</scope>
    <source>
        <strain evidence="6">AGR0001</strain>
    </source>
</reference>
<dbReference type="Pfam" id="PF13191">
    <property type="entry name" value="AAA_16"/>
    <property type="match status" value="1"/>
</dbReference>
<dbReference type="GO" id="GO:0005524">
    <property type="term" value="F:ATP binding"/>
    <property type="evidence" value="ECO:0007669"/>
    <property type="project" value="UniProtKB-KW"/>
</dbReference>
<dbReference type="InterPro" id="IPR027417">
    <property type="entry name" value="P-loop_NTPase"/>
</dbReference>
<dbReference type="InterPro" id="IPR036388">
    <property type="entry name" value="WH-like_DNA-bd_sf"/>
</dbReference>
<dbReference type="PATRIC" id="fig|1160718.3.peg.5933"/>
<dbReference type="SUPFAM" id="SSF52540">
    <property type="entry name" value="P-loop containing nucleoside triphosphate hydrolases"/>
    <property type="match status" value="1"/>
</dbReference>
<name>J2JSG3_9ACTN</name>
<dbReference type="PANTHER" id="PTHR16305">
    <property type="entry name" value="TESTICULAR SOLUBLE ADENYLYL CYCLASE"/>
    <property type="match status" value="1"/>
</dbReference>